<dbReference type="Gene3D" id="2.10.25.10">
    <property type="entry name" value="Laminin"/>
    <property type="match status" value="1"/>
</dbReference>
<feature type="non-terminal residue" evidence="4">
    <location>
        <position position="504"/>
    </location>
</feature>
<dbReference type="PROSITE" id="PS01186">
    <property type="entry name" value="EGF_2"/>
    <property type="match status" value="1"/>
</dbReference>
<evidence type="ECO:0000256" key="1">
    <source>
        <dbReference type="ARBA" id="ARBA00023157"/>
    </source>
</evidence>
<dbReference type="AlphaFoldDB" id="A0A1B6DZ17"/>
<evidence type="ECO:0000256" key="2">
    <source>
        <dbReference type="PROSITE-ProRule" id="PRU00076"/>
    </source>
</evidence>
<evidence type="ECO:0000313" key="4">
    <source>
        <dbReference type="EMBL" id="JAS30923.1"/>
    </source>
</evidence>
<feature type="domain" description="EGF-like" evidence="3">
    <location>
        <begin position="162"/>
        <end position="198"/>
    </location>
</feature>
<dbReference type="InterPro" id="IPR000152">
    <property type="entry name" value="EGF-type_Asp/Asn_hydroxyl_site"/>
</dbReference>
<proteinExistence type="predicted"/>
<organism evidence="4">
    <name type="scientific">Clastoptera arizonana</name>
    <name type="common">Arizona spittle bug</name>
    <dbReference type="NCBI Taxonomy" id="38151"/>
    <lineage>
        <taxon>Eukaryota</taxon>
        <taxon>Metazoa</taxon>
        <taxon>Ecdysozoa</taxon>
        <taxon>Arthropoda</taxon>
        <taxon>Hexapoda</taxon>
        <taxon>Insecta</taxon>
        <taxon>Pterygota</taxon>
        <taxon>Neoptera</taxon>
        <taxon>Paraneoptera</taxon>
        <taxon>Hemiptera</taxon>
        <taxon>Auchenorrhyncha</taxon>
        <taxon>Cercopoidea</taxon>
        <taxon>Clastopteridae</taxon>
        <taxon>Clastoptera</taxon>
    </lineage>
</organism>
<dbReference type="EMBL" id="GEDC01006375">
    <property type="protein sequence ID" value="JAS30923.1"/>
    <property type="molecule type" value="Transcribed_RNA"/>
</dbReference>
<dbReference type="PROSITE" id="PS00010">
    <property type="entry name" value="ASX_HYDROXYL"/>
    <property type="match status" value="1"/>
</dbReference>
<dbReference type="InterPro" id="IPR000742">
    <property type="entry name" value="EGF"/>
</dbReference>
<dbReference type="SMART" id="SM00181">
    <property type="entry name" value="EGF"/>
    <property type="match status" value="5"/>
</dbReference>
<accession>A0A1B6DZ17</accession>
<protein>
    <recommendedName>
        <fullName evidence="3">EGF-like domain-containing protein</fullName>
    </recommendedName>
</protein>
<feature type="non-terminal residue" evidence="4">
    <location>
        <position position="1"/>
    </location>
</feature>
<reference evidence="4" key="1">
    <citation type="submission" date="2015-12" db="EMBL/GenBank/DDBJ databases">
        <title>De novo transcriptome assembly of four potential Pierce s Disease insect vectors from Arizona vineyards.</title>
        <authorList>
            <person name="Tassone E.E."/>
        </authorList>
    </citation>
    <scope>NUCLEOTIDE SEQUENCE</scope>
</reference>
<sequence length="504" mass="53078">CNSDAKCGSNHICENRLCVAGCRTDNVCPDNQACINKQCRDPCEGAPTCGSCATCRVVNHGAQCSCPTGTIGNPLISCSKPPVRCDNNCLCDETTGFCISQCTTNKDCGCSETCHKGICRAKCSSSTACHPGYICTNGVCVNGCHTSNDCPNERACYNGKCEDPCGSESPCGKNAMCRVSEHRPVCLCPEGFQGEPSQGCSRSVCARDEDCEANQRCGPDGACKIPCLEAGVCGINAQCKVVGRKPQCSCPPGYFGNPLVKCKQGTDSCAKNPCGANTRCQDANGSFECTCIPGCTGDPYRGCLCQGKLVDSCRDLQCGVKAVCKMQNNLPTCYCPLAYPVGDPLIECKAPVIPKDCRTIGCGKGAECVPDTDSYVCRCPIGTVGKAEVECRPVIGCVEHEDCSHEQACIHSTCHDPCQVANPCDQHHDCQVHQHQPVCVKVCQCQKSTDCRPNYICDGCSCIPVGSQEPVTVPGCEHCGPGVPCDPFTGACAKAGNTTPIDTK</sequence>
<dbReference type="PANTHER" id="PTHR22963">
    <property type="entry name" value="ENDOGLIN-RELATED"/>
    <property type="match status" value="1"/>
</dbReference>
<dbReference type="PROSITE" id="PS50026">
    <property type="entry name" value="EGF_3"/>
    <property type="match status" value="3"/>
</dbReference>
<gene>
    <name evidence="4" type="ORF">g.4992</name>
</gene>
<feature type="domain" description="EGF-like" evidence="3">
    <location>
        <begin position="353"/>
        <end position="392"/>
    </location>
</feature>
<evidence type="ECO:0000259" key="3">
    <source>
        <dbReference type="PROSITE" id="PS50026"/>
    </source>
</evidence>
<comment type="caution">
    <text evidence="2">Lacks conserved residue(s) required for the propagation of feature annotation.</text>
</comment>
<feature type="domain" description="EGF-like" evidence="3">
    <location>
        <begin position="265"/>
        <end position="304"/>
    </location>
</feature>
<keyword evidence="1" id="KW-1015">Disulfide bond</keyword>
<keyword evidence="2" id="KW-0245">EGF-like domain</keyword>
<name>A0A1B6DZ17_9HEMI</name>
<dbReference type="PANTHER" id="PTHR22963:SF39">
    <property type="entry name" value="DUMPY"/>
    <property type="match status" value="1"/>
</dbReference>